<dbReference type="GO" id="GO:0009279">
    <property type="term" value="C:cell outer membrane"/>
    <property type="evidence" value="ECO:0007669"/>
    <property type="project" value="UniProtKB-SubCell"/>
</dbReference>
<keyword evidence="5" id="KW-0998">Cell outer membrane</keyword>
<dbReference type="Gene3D" id="1.25.40.390">
    <property type="match status" value="1"/>
</dbReference>
<evidence type="ECO:0000259" key="8">
    <source>
        <dbReference type="Pfam" id="PF14322"/>
    </source>
</evidence>
<evidence type="ECO:0000256" key="5">
    <source>
        <dbReference type="ARBA" id="ARBA00023237"/>
    </source>
</evidence>
<evidence type="ECO:0000256" key="1">
    <source>
        <dbReference type="ARBA" id="ARBA00004442"/>
    </source>
</evidence>
<evidence type="ECO:0000256" key="6">
    <source>
        <dbReference type="SAM" id="SignalP"/>
    </source>
</evidence>
<evidence type="ECO:0000313" key="9">
    <source>
        <dbReference type="EMBL" id="AYB31910.1"/>
    </source>
</evidence>
<feature type="domain" description="RagB/SusD" evidence="7">
    <location>
        <begin position="360"/>
        <end position="508"/>
    </location>
</feature>
<keyword evidence="10" id="KW-1185">Reference proteome</keyword>
<evidence type="ECO:0000313" key="10">
    <source>
        <dbReference type="Proteomes" id="UP000266183"/>
    </source>
</evidence>
<feature type="chain" id="PRO_5017437151" evidence="6">
    <location>
        <begin position="22"/>
        <end position="508"/>
    </location>
</feature>
<dbReference type="RefSeq" id="WP_119755171.1">
    <property type="nucleotide sequence ID" value="NZ_CP032382.1"/>
</dbReference>
<evidence type="ECO:0000259" key="7">
    <source>
        <dbReference type="Pfam" id="PF07980"/>
    </source>
</evidence>
<keyword evidence="4" id="KW-0472">Membrane</keyword>
<dbReference type="SUPFAM" id="SSF48452">
    <property type="entry name" value="TPR-like"/>
    <property type="match status" value="1"/>
</dbReference>
<comment type="subcellular location">
    <subcellularLocation>
        <location evidence="1">Cell outer membrane</location>
    </subcellularLocation>
</comment>
<dbReference type="Proteomes" id="UP000266183">
    <property type="component" value="Chromosome"/>
</dbReference>
<dbReference type="CDD" id="cd08977">
    <property type="entry name" value="SusD"/>
    <property type="match status" value="1"/>
</dbReference>
<feature type="signal peptide" evidence="6">
    <location>
        <begin position="1"/>
        <end position="21"/>
    </location>
</feature>
<comment type="similarity">
    <text evidence="2">Belongs to the SusD family.</text>
</comment>
<name>A0A385SQV5_9BACT</name>
<evidence type="ECO:0000256" key="2">
    <source>
        <dbReference type="ARBA" id="ARBA00006275"/>
    </source>
</evidence>
<dbReference type="OrthoDB" id="9792139at2"/>
<dbReference type="InterPro" id="IPR012944">
    <property type="entry name" value="SusD_RagB_dom"/>
</dbReference>
<reference evidence="10" key="1">
    <citation type="submission" date="2018-09" db="EMBL/GenBank/DDBJ databases">
        <title>Chryseolinea sp. KIS68-18 isolated from soil.</title>
        <authorList>
            <person name="Weon H.-Y."/>
            <person name="Kwon S.-W."/>
            <person name="Lee S.A."/>
        </authorList>
    </citation>
    <scope>NUCLEOTIDE SEQUENCE [LARGE SCALE GENOMIC DNA]</scope>
    <source>
        <strain evidence="10">KIS68-18</strain>
    </source>
</reference>
<evidence type="ECO:0000256" key="3">
    <source>
        <dbReference type="ARBA" id="ARBA00022729"/>
    </source>
</evidence>
<keyword evidence="3 6" id="KW-0732">Signal</keyword>
<dbReference type="InterPro" id="IPR011990">
    <property type="entry name" value="TPR-like_helical_dom_sf"/>
</dbReference>
<dbReference type="KEGG" id="chk:D4L85_15655"/>
<proteinExistence type="inferred from homology"/>
<sequence length="508" mass="56873">MKTKYTLAVLAIMFMASSCSDYLEVPNKGNLTNDSFWQTEQHVQQGLTAAYSALASWDGSKWTFFEEVFLGMVIRTDEVSNNPSSGYAGKLASFTNTADESTASNNWLTRYAGIARANQVIQNTPNVPGLSDELKQAYIGEAKFLRALNYFYLVCSFEKIPMVTVFETDFDKLIPSQAATSEIWSLIESDLKAAEATVPAVQDEAWTGRATKWSAKALLGKAYLFQEKWSDAATKFKEVVEQGPYSLLPNYADNFNGVGENGVESVFEIQFSGDRNGGVDKRQPINWEITPSALDGWELFSASDWILAEMKTDVTAGNAYSDRVYESLFFDDPNSTIRRPTETDPVPYADVKGSLTFPQYFKKYNAWTDKQGDYVGTNVSLIRYADVLLMYAEALNESGNTGDAIDAINTVRARAHAKPLDNAFTKETLRTQIRHHERPCELSMEYGIRWMDLYRWSKGSTATESMKTTLTNHDKAFAGNFVEGKHEISPIPASEMGLNKNLVQNDKW</sequence>
<gene>
    <name evidence="9" type="ORF">D4L85_15655</name>
</gene>
<dbReference type="PROSITE" id="PS51257">
    <property type="entry name" value="PROKAR_LIPOPROTEIN"/>
    <property type="match status" value="1"/>
</dbReference>
<organism evidence="9 10">
    <name type="scientific">Chryseolinea soli</name>
    <dbReference type="NCBI Taxonomy" id="2321403"/>
    <lineage>
        <taxon>Bacteria</taxon>
        <taxon>Pseudomonadati</taxon>
        <taxon>Bacteroidota</taxon>
        <taxon>Cytophagia</taxon>
        <taxon>Cytophagales</taxon>
        <taxon>Fulvivirgaceae</taxon>
        <taxon>Chryseolinea</taxon>
    </lineage>
</organism>
<dbReference type="AlphaFoldDB" id="A0A385SQV5"/>
<accession>A0A385SQV5</accession>
<dbReference type="EMBL" id="CP032382">
    <property type="protein sequence ID" value="AYB31910.1"/>
    <property type="molecule type" value="Genomic_DNA"/>
</dbReference>
<feature type="domain" description="SusD-like N-terminal" evidence="8">
    <location>
        <begin position="21"/>
        <end position="224"/>
    </location>
</feature>
<dbReference type="Pfam" id="PF07980">
    <property type="entry name" value="SusD_RagB"/>
    <property type="match status" value="1"/>
</dbReference>
<dbReference type="Pfam" id="PF14322">
    <property type="entry name" value="SusD-like_3"/>
    <property type="match status" value="1"/>
</dbReference>
<evidence type="ECO:0000256" key="4">
    <source>
        <dbReference type="ARBA" id="ARBA00023136"/>
    </source>
</evidence>
<protein>
    <submittedName>
        <fullName evidence="9">RagB/SusD family nutrient uptake outer membrane protein</fullName>
    </submittedName>
</protein>
<dbReference type="InterPro" id="IPR033985">
    <property type="entry name" value="SusD-like_N"/>
</dbReference>